<feature type="non-terminal residue" evidence="1">
    <location>
        <position position="1"/>
    </location>
</feature>
<accession>A0A4Y2DYR0</accession>
<dbReference type="EMBL" id="BGPR01000454">
    <property type="protein sequence ID" value="GBM21146.1"/>
    <property type="molecule type" value="Genomic_DNA"/>
</dbReference>
<gene>
    <name evidence="1" type="ORF">AVEN_5462_1</name>
</gene>
<dbReference type="Proteomes" id="UP000499080">
    <property type="component" value="Unassembled WGS sequence"/>
</dbReference>
<organism evidence="1 2">
    <name type="scientific">Araneus ventricosus</name>
    <name type="common">Orbweaver spider</name>
    <name type="synonym">Epeira ventricosa</name>
    <dbReference type="NCBI Taxonomy" id="182803"/>
    <lineage>
        <taxon>Eukaryota</taxon>
        <taxon>Metazoa</taxon>
        <taxon>Ecdysozoa</taxon>
        <taxon>Arthropoda</taxon>
        <taxon>Chelicerata</taxon>
        <taxon>Arachnida</taxon>
        <taxon>Araneae</taxon>
        <taxon>Araneomorphae</taxon>
        <taxon>Entelegynae</taxon>
        <taxon>Araneoidea</taxon>
        <taxon>Araneidae</taxon>
        <taxon>Araneus</taxon>
    </lineage>
</organism>
<reference evidence="1 2" key="1">
    <citation type="journal article" date="2019" name="Sci. Rep.">
        <title>Orb-weaving spider Araneus ventricosus genome elucidates the spidroin gene catalogue.</title>
        <authorList>
            <person name="Kono N."/>
            <person name="Nakamura H."/>
            <person name="Ohtoshi R."/>
            <person name="Moran D.A.P."/>
            <person name="Shinohara A."/>
            <person name="Yoshida Y."/>
            <person name="Fujiwara M."/>
            <person name="Mori M."/>
            <person name="Tomita M."/>
            <person name="Arakawa K."/>
        </authorList>
    </citation>
    <scope>NUCLEOTIDE SEQUENCE [LARGE SCALE GENOMIC DNA]</scope>
</reference>
<dbReference type="AlphaFoldDB" id="A0A4Y2DYR0"/>
<evidence type="ECO:0000313" key="2">
    <source>
        <dbReference type="Proteomes" id="UP000499080"/>
    </source>
</evidence>
<comment type="caution">
    <text evidence="1">The sequence shown here is derived from an EMBL/GenBank/DDBJ whole genome shotgun (WGS) entry which is preliminary data.</text>
</comment>
<keyword evidence="2" id="KW-1185">Reference proteome</keyword>
<name>A0A4Y2DYR0_ARAVE</name>
<protein>
    <submittedName>
        <fullName evidence="1">Uncharacterized protein</fullName>
    </submittedName>
</protein>
<evidence type="ECO:0000313" key="1">
    <source>
        <dbReference type="EMBL" id="GBM21146.1"/>
    </source>
</evidence>
<sequence>VDWFTDGTNASTTWTLISSMLVSVDWFTDGTNASTTIVIMWKSNMYQHLSTFVYLFDFVNKPYISEDLLPYFLNHLPRKAEVLKASLLLSPGHAQWSQPFLHWIDGERKSSLWRILCQLRKKRGLFQSEIKTFLFFSSLRRTKDGKEGWGRRQPLFYSSGTGLEERGVSLLRGPPRQLSGAD</sequence>
<proteinExistence type="predicted"/>